<evidence type="ECO:0000313" key="2">
    <source>
        <dbReference type="Proteomes" id="UP001597116"/>
    </source>
</evidence>
<gene>
    <name evidence="1" type="ORF">ACFQ4C_17935</name>
</gene>
<dbReference type="EMBL" id="JBHTLP010000011">
    <property type="protein sequence ID" value="MFD1143012.1"/>
    <property type="molecule type" value="Genomic_DNA"/>
</dbReference>
<reference evidence="2" key="1">
    <citation type="journal article" date="2019" name="Int. J. Syst. Evol. Microbiol.">
        <title>The Global Catalogue of Microorganisms (GCM) 10K type strain sequencing project: providing services to taxonomists for standard genome sequencing and annotation.</title>
        <authorList>
            <consortium name="The Broad Institute Genomics Platform"/>
            <consortium name="The Broad Institute Genome Sequencing Center for Infectious Disease"/>
            <person name="Wu L."/>
            <person name="Ma J."/>
        </authorList>
    </citation>
    <scope>NUCLEOTIDE SEQUENCE [LARGE SCALE GENOMIC DNA]</scope>
    <source>
        <strain evidence="2">CCUG 55608</strain>
    </source>
</reference>
<organism evidence="1 2">
    <name type="scientific">Larkinella insperata</name>
    <dbReference type="NCBI Taxonomy" id="332158"/>
    <lineage>
        <taxon>Bacteria</taxon>
        <taxon>Pseudomonadati</taxon>
        <taxon>Bacteroidota</taxon>
        <taxon>Cytophagia</taxon>
        <taxon>Cytophagales</taxon>
        <taxon>Spirosomataceae</taxon>
        <taxon>Larkinella</taxon>
    </lineage>
</organism>
<evidence type="ECO:0000313" key="1">
    <source>
        <dbReference type="EMBL" id="MFD1143012.1"/>
    </source>
</evidence>
<proteinExistence type="predicted"/>
<sequence length="90" mass="10342">MSYNQLLLCYFQQQPFVSLISSDDFKSQAEGLMNFQVFLMAFILDLRQCIDGPLLGDDILRNQLGFQMSQAQTILIMIKTEFNELTAIPK</sequence>
<keyword evidence="2" id="KW-1185">Reference proteome</keyword>
<name>A0ABW3Q717_9BACT</name>
<dbReference type="RefSeq" id="WP_265990837.1">
    <property type="nucleotide sequence ID" value="NZ_CP110973.1"/>
</dbReference>
<dbReference type="Proteomes" id="UP001597116">
    <property type="component" value="Unassembled WGS sequence"/>
</dbReference>
<comment type="caution">
    <text evidence="1">The sequence shown here is derived from an EMBL/GenBank/DDBJ whole genome shotgun (WGS) entry which is preliminary data.</text>
</comment>
<protein>
    <submittedName>
        <fullName evidence="1">Uncharacterized protein</fullName>
    </submittedName>
</protein>
<accession>A0ABW3Q717</accession>